<dbReference type="PANTHER" id="PTHR11895">
    <property type="entry name" value="TRANSAMIDASE"/>
    <property type="match status" value="1"/>
</dbReference>
<reference evidence="3" key="1">
    <citation type="submission" date="2022-06" db="EMBL/GenBank/DDBJ databases">
        <authorList>
            <person name="Lu C.-H."/>
        </authorList>
    </citation>
    <scope>NUCLEOTIDE SEQUENCE</scope>
    <source>
        <strain evidence="3">21MJYT02-11</strain>
    </source>
</reference>
<protein>
    <submittedName>
        <fullName evidence="3">Amidase family protein</fullName>
    </submittedName>
</protein>
<dbReference type="SUPFAM" id="SSF75304">
    <property type="entry name" value="Amidase signature (AS) enzymes"/>
    <property type="match status" value="1"/>
</dbReference>
<dbReference type="InterPro" id="IPR020556">
    <property type="entry name" value="Amidase_CS"/>
</dbReference>
<dbReference type="Proteomes" id="UP001162811">
    <property type="component" value="Unassembled WGS sequence"/>
</dbReference>
<dbReference type="PROSITE" id="PS51257">
    <property type="entry name" value="PROKAR_LIPOPROTEIN"/>
    <property type="match status" value="1"/>
</dbReference>
<dbReference type="InterPro" id="IPR023631">
    <property type="entry name" value="Amidase_dom"/>
</dbReference>
<evidence type="ECO:0000256" key="1">
    <source>
        <dbReference type="SAM" id="MobiDB-lite"/>
    </source>
</evidence>
<dbReference type="InterPro" id="IPR036928">
    <property type="entry name" value="AS_sf"/>
</dbReference>
<feature type="region of interest" description="Disordered" evidence="1">
    <location>
        <begin position="35"/>
        <end position="56"/>
    </location>
</feature>
<gene>
    <name evidence="3" type="ORF">NG900_13035</name>
</gene>
<reference evidence="3" key="2">
    <citation type="journal article" date="2023" name="Front. Microbiol.">
        <title>Ralstonia chuxiongensis sp. nov., Ralstonia mojiangensis sp. nov., and Ralstonia soli sp. nov., isolated from tobacco fields, are three novel species in the family Burkholderiaceae.</title>
        <authorList>
            <person name="Lu C.H."/>
            <person name="Zhang Y.Y."/>
            <person name="Jiang N."/>
            <person name="Chen W."/>
            <person name="Shao X."/>
            <person name="Zhao Z.M."/>
            <person name="Lu W.L."/>
            <person name="Hu X."/>
            <person name="Xi Y.X."/>
            <person name="Zou S.Y."/>
            <person name="Wei Q.J."/>
            <person name="Lin Z.L."/>
            <person name="Gong L."/>
            <person name="Gai X.T."/>
            <person name="Zhang L.Q."/>
            <person name="Li J.Y."/>
            <person name="Jin Y."/>
            <person name="Xia Z.Y."/>
        </authorList>
    </citation>
    <scope>NUCLEOTIDE SEQUENCE</scope>
    <source>
        <strain evidence="3">21MJYT02-11</strain>
    </source>
</reference>
<dbReference type="Pfam" id="PF01425">
    <property type="entry name" value="Amidase"/>
    <property type="match status" value="1"/>
</dbReference>
<dbReference type="PROSITE" id="PS00571">
    <property type="entry name" value="AMIDASES"/>
    <property type="match status" value="1"/>
</dbReference>
<dbReference type="EMBL" id="JAMXHT010000004">
    <property type="protein sequence ID" value="MCO5399119.1"/>
    <property type="molecule type" value="Genomic_DNA"/>
</dbReference>
<comment type="caution">
    <text evidence="3">The sequence shown here is derived from an EMBL/GenBank/DDBJ whole genome shotgun (WGS) entry which is preliminary data.</text>
</comment>
<dbReference type="RefSeq" id="WP_252680818.1">
    <property type="nucleotide sequence ID" value="NZ_JAMXHT010000004.1"/>
</dbReference>
<evidence type="ECO:0000313" key="3">
    <source>
        <dbReference type="EMBL" id="MCO5399119.1"/>
    </source>
</evidence>
<feature type="domain" description="Amidase" evidence="2">
    <location>
        <begin position="89"/>
        <end position="513"/>
    </location>
</feature>
<dbReference type="PANTHER" id="PTHR11895:SF76">
    <property type="entry name" value="INDOLEACETAMIDE HYDROLASE"/>
    <property type="match status" value="1"/>
</dbReference>
<accession>A0ABT1AL09</accession>
<organism evidence="3 4">
    <name type="scientific">Ralstonia soli</name>
    <dbReference type="NCBI Taxonomy" id="2953896"/>
    <lineage>
        <taxon>Bacteria</taxon>
        <taxon>Pseudomonadati</taxon>
        <taxon>Pseudomonadota</taxon>
        <taxon>Betaproteobacteria</taxon>
        <taxon>Burkholderiales</taxon>
        <taxon>Burkholderiaceae</taxon>
        <taxon>Ralstonia</taxon>
    </lineage>
</organism>
<sequence length="541" mass="57629">MSVIRRCDFPSICTANYSAFVPASQACFPAPQDHDNRQETGMTSNIGIIDTPDTPDSLNTPDTRSDALCELSATEAVRLLRQRELSPLDLVDAAIARIEAVDPVVNALPIRCFEAARATARHFPKPDVATLQAPGWLAGLPIAVKDYNDLSGAPTTYGSPIYADNVADRSDLTVANLEQRGAIPIAKSNVPEFAGANTFNTVFGATRNPWNIELSAGGSSGGSAAALAAGMVWLATGNDLGGSLRIPASYCGVVGMRPSVGRVPRPASVMPYDPLWVEGPMARSVADVALMLDAQAHFDMRDPLSWPAPSVPFVRAISEPSAPARVAFSPNLGIGKVEAEVAAICRTAALRFADFGAEVDGAHPDFTGAFEAFQTLRANLVAAVRSPLLEPYRAQICDEIIWNIEKGLNQTGADVARADRLRGELFLRVAAFFEQYDVLACPTVAVAPFPVSQRFPTQIDGEPLASYIDWMYLTFVLTLTGCPVISIPVGLTADGRPVGLQLMGRPRGDFRLLGAAHLLEQSLGMSSHVPRGPRIAHGSQA</sequence>
<evidence type="ECO:0000259" key="2">
    <source>
        <dbReference type="Pfam" id="PF01425"/>
    </source>
</evidence>
<name>A0ABT1AL09_9RALS</name>
<dbReference type="Gene3D" id="3.90.1300.10">
    <property type="entry name" value="Amidase signature (AS) domain"/>
    <property type="match status" value="1"/>
</dbReference>
<keyword evidence="4" id="KW-1185">Reference proteome</keyword>
<dbReference type="InterPro" id="IPR000120">
    <property type="entry name" value="Amidase"/>
</dbReference>
<evidence type="ECO:0000313" key="4">
    <source>
        <dbReference type="Proteomes" id="UP001162811"/>
    </source>
</evidence>
<proteinExistence type="predicted"/>